<comment type="caution">
    <text evidence="2">The sequence shown here is derived from an EMBL/GenBank/DDBJ whole genome shotgun (WGS) entry which is preliminary data.</text>
</comment>
<evidence type="ECO:0000256" key="1">
    <source>
        <dbReference type="SAM" id="Coils"/>
    </source>
</evidence>
<dbReference type="Pfam" id="PF11300">
    <property type="entry name" value="DUF3102"/>
    <property type="match status" value="1"/>
</dbReference>
<sequence>MNELSKSLDVITAEINSYKQVAGQSLFEIGKRLQHVKENDLAHGEWESWLKSIDLVPQTARKFIQAYEQFGNRAMSSDLPTGKLFEMLSLPETVDREEFIKQVHVIPSTGETKSVDEMTVKELREVKKSLNDAKKEKELAEQRAKSAEFELRNANNEKAKFERMWKEEKDKPTQVITEIKKEVVTPDDYEELQKQAFLAQKLNNEVVLLKRAANDMRAQYEDKLTTQNKKDSSTRELQKYLSEQLRALTMNHDSAILNYKIIQGDREAHEIVMKFLSKYEEIIKRQVAEWDELTSLKAVK</sequence>
<dbReference type="InterPro" id="IPR021451">
    <property type="entry name" value="DUF3102"/>
</dbReference>
<dbReference type="Proteomes" id="UP000187158">
    <property type="component" value="Unassembled WGS sequence"/>
</dbReference>
<gene>
    <name evidence="2" type="ORF">BSO21_10055</name>
</gene>
<reference evidence="2 3" key="1">
    <citation type="submission" date="2016-11" db="EMBL/GenBank/DDBJ databases">
        <title>Paenibacillus species isolates.</title>
        <authorList>
            <person name="Beno S.M."/>
        </authorList>
    </citation>
    <scope>NUCLEOTIDE SEQUENCE [LARGE SCALE GENOMIC DNA]</scope>
    <source>
        <strain evidence="2 3">FSL H7-0433</strain>
    </source>
</reference>
<dbReference type="EMBL" id="MPVP01000045">
    <property type="protein sequence ID" value="OMD34950.1"/>
    <property type="molecule type" value="Genomic_DNA"/>
</dbReference>
<keyword evidence="3" id="KW-1185">Reference proteome</keyword>
<name>A0ABX3GRG4_9BACL</name>
<evidence type="ECO:0008006" key="4">
    <source>
        <dbReference type="Google" id="ProtNLM"/>
    </source>
</evidence>
<protein>
    <recommendedName>
        <fullName evidence="4">DUF3102 domain-containing protein</fullName>
    </recommendedName>
</protein>
<proteinExistence type="predicted"/>
<accession>A0ABX3GRG4</accession>
<feature type="coiled-coil region" evidence="1">
    <location>
        <begin position="120"/>
        <end position="171"/>
    </location>
</feature>
<dbReference type="RefSeq" id="WP_076218563.1">
    <property type="nucleotide sequence ID" value="NZ_MPVM01000002.1"/>
</dbReference>
<organism evidence="2 3">
    <name type="scientific">Paenibacillus odorifer</name>
    <dbReference type="NCBI Taxonomy" id="189426"/>
    <lineage>
        <taxon>Bacteria</taxon>
        <taxon>Bacillati</taxon>
        <taxon>Bacillota</taxon>
        <taxon>Bacilli</taxon>
        <taxon>Bacillales</taxon>
        <taxon>Paenibacillaceae</taxon>
        <taxon>Paenibacillus</taxon>
    </lineage>
</organism>
<keyword evidence="1" id="KW-0175">Coiled coil</keyword>
<evidence type="ECO:0000313" key="2">
    <source>
        <dbReference type="EMBL" id="OMD34950.1"/>
    </source>
</evidence>
<evidence type="ECO:0000313" key="3">
    <source>
        <dbReference type="Proteomes" id="UP000187158"/>
    </source>
</evidence>